<dbReference type="GO" id="GO:0004803">
    <property type="term" value="F:transposase activity"/>
    <property type="evidence" value="ECO:0007669"/>
    <property type="project" value="InterPro"/>
</dbReference>
<dbReference type="GO" id="GO:0016020">
    <property type="term" value="C:membrane"/>
    <property type="evidence" value="ECO:0007669"/>
    <property type="project" value="InterPro"/>
</dbReference>
<dbReference type="PANTHER" id="PTHR34631">
    <property type="match status" value="1"/>
</dbReference>
<name>A0A6C0L457_9ENTR</name>
<accession>A0A6C0L457</accession>
<dbReference type="Gene3D" id="3.30.1150.10">
    <property type="match status" value="1"/>
</dbReference>
<dbReference type="GO" id="GO:0003677">
    <property type="term" value="F:DNA binding"/>
    <property type="evidence" value="ECO:0007669"/>
    <property type="project" value="InterPro"/>
</dbReference>
<feature type="domain" description="Transposase IS4-like" evidence="1">
    <location>
        <begin position="131"/>
        <end position="283"/>
    </location>
</feature>
<reference evidence="3" key="1">
    <citation type="submission" date="2019-11" db="EMBL/GenBank/DDBJ databases">
        <title>First report of co-harbored NDM-1 and CTX-M-15 in an Enterobacter hormaechei isolate from a Lebanese hospital.</title>
        <authorList>
            <person name="Tokajian S.T."/>
            <person name="Abboud E."/>
        </authorList>
    </citation>
    <scope>NUCLEOTIDE SEQUENCE</scope>
    <source>
        <strain evidence="3">ST114</strain>
        <plasmid evidence="3">pLAU_ENC1</plasmid>
    </source>
</reference>
<sequence length="332" mass="37353">MNLRAFSAPILTLVLLITACSNHTQKTNVRVMPGNDKSAEVDDLLGNLGSPTFPPEHSKIVVYAAQIRNAIVAEMYEPDAYKGKTCSIRIYLQPDGSVNSATAKEGDAKLCVSRRAKSVNVSFKTPTRGEIAHLVIDSTGLKVFGEGEWKVKKHGQERRRIWRKLHLAVDSKTHEIICADLSLNNVTDSEAFPGLIRQTHRKIRAASADGAYDTRLCHDELRRKKISALIPPRKGAGYWPGEYADRNRAVANQRMTGSNARWKWTTDYNRRSIAETAMYRVKQPNRTTAISIRDTIRPGITPLKASLIFLSFYNPECKRIRWEMKTASNPLY</sequence>
<dbReference type="GO" id="GO:0006313">
    <property type="term" value="P:DNA transposition"/>
    <property type="evidence" value="ECO:0007669"/>
    <property type="project" value="InterPro"/>
</dbReference>
<gene>
    <name evidence="2" type="ORF">pLAU_ENM30_NDM1_00022</name>
</gene>
<dbReference type="SUPFAM" id="SSF74653">
    <property type="entry name" value="TolA/TonB C-terminal domain"/>
    <property type="match status" value="1"/>
</dbReference>
<dbReference type="InterPro" id="IPR002559">
    <property type="entry name" value="Transposase_11"/>
</dbReference>
<dbReference type="GO" id="GO:0043213">
    <property type="term" value="P:bacteriocin transport"/>
    <property type="evidence" value="ECO:0007669"/>
    <property type="project" value="InterPro"/>
</dbReference>
<dbReference type="NCBIfam" id="NF033579">
    <property type="entry name" value="transpos_IS5_2"/>
    <property type="match status" value="1"/>
</dbReference>
<keyword evidence="2" id="KW-0614">Plasmid</keyword>
<proteinExistence type="predicted"/>
<dbReference type="Pfam" id="PF06519">
    <property type="entry name" value="TolA"/>
    <property type="match status" value="1"/>
</dbReference>
<dbReference type="InterPro" id="IPR053172">
    <property type="entry name" value="Tn903_transposase"/>
</dbReference>
<dbReference type="Pfam" id="PF01609">
    <property type="entry name" value="DDE_Tnp_1"/>
    <property type="match status" value="1"/>
</dbReference>
<evidence type="ECO:0000313" key="3">
    <source>
        <dbReference type="EMBL" id="QHW08685.1"/>
    </source>
</evidence>
<geneLocation type="plasmid" evidence="2">
    <name>pLAU_ENM30_NDM1</name>
</geneLocation>
<evidence type="ECO:0000313" key="2">
    <source>
        <dbReference type="EMBL" id="QHU24672.1"/>
    </source>
</evidence>
<geneLocation type="plasmid" evidence="3">
    <name>pLAU_ENC1</name>
</geneLocation>
<reference evidence="2" key="2">
    <citation type="submission" date="2019-12" db="EMBL/GenBank/DDBJ databases">
        <title>Whole genome sequencing based molecular characterization of multi-drug resistant Enterobacter cloacae complex and Klebsiella aerogenes isolates in Lebanon.</title>
        <authorList>
            <person name="Tokajian S.T."/>
            <person name="Araj G.F."/>
        </authorList>
    </citation>
    <scope>NUCLEOTIDE SEQUENCE</scope>
    <source>
        <strain evidence="2">ST114</strain>
        <plasmid evidence="2">pLAU_ENM30_NDM1</plasmid>
    </source>
</reference>
<dbReference type="PANTHER" id="PTHR34631:SF3">
    <property type="entry name" value="ISSOD12 TRANSPOSASE TNPA_ISSOD12"/>
    <property type="match status" value="1"/>
</dbReference>
<dbReference type="EMBL" id="MN792917">
    <property type="protein sequence ID" value="QHU24672.1"/>
    <property type="molecule type" value="Genomic_DNA"/>
</dbReference>
<evidence type="ECO:0000259" key="1">
    <source>
        <dbReference type="Pfam" id="PF01609"/>
    </source>
</evidence>
<protein>
    <submittedName>
        <fullName evidence="3">IS5 family transposase</fullName>
    </submittedName>
</protein>
<dbReference type="PROSITE" id="PS51257">
    <property type="entry name" value="PROKAR_LIPOPROTEIN"/>
    <property type="match status" value="1"/>
</dbReference>
<organism evidence="2">
    <name type="scientific">Enterobacter hormaechei subsp. xiangfangensis</name>
    <dbReference type="NCBI Taxonomy" id="1296536"/>
    <lineage>
        <taxon>Bacteria</taxon>
        <taxon>Pseudomonadati</taxon>
        <taxon>Pseudomonadota</taxon>
        <taxon>Gammaproteobacteria</taxon>
        <taxon>Enterobacterales</taxon>
        <taxon>Enterobacteriaceae</taxon>
        <taxon>Enterobacter</taxon>
        <taxon>Enterobacter cloacae complex</taxon>
    </lineage>
</organism>
<dbReference type="AlphaFoldDB" id="A0A6C0L457"/>
<dbReference type="InterPro" id="IPR014161">
    <property type="entry name" value="Tol-Pal_TolA"/>
</dbReference>
<dbReference type="InterPro" id="IPR053520">
    <property type="entry name" value="Transposase_Tn903"/>
</dbReference>
<dbReference type="EMBL" id="MN688131">
    <property type="protein sequence ID" value="QHW08685.1"/>
    <property type="molecule type" value="Genomic_DNA"/>
</dbReference>
<dbReference type="GO" id="GO:0019534">
    <property type="term" value="F:toxin transmembrane transporter activity"/>
    <property type="evidence" value="ECO:0007669"/>
    <property type="project" value="InterPro"/>
</dbReference>